<sequence>MSHTTSTKTKDKIPAPRPKPYKAESKPNKSKLKKREFLEQITEETRPPKIVNYQDEEIHNPEAIKNGPAVYNKALFLRFGQILQSYGDLSYFLEMLRFRNGFDLIEESNGRICKLIKELKAMKDCSTTPFLSNESDRFCWFVPESEQSSIFQSNDTPLYTSFPGEQTPFPDNLDLFLGSSDRYIGRSINKLVEEEEQLGMVIKVYICESCEAGTSYCSRQVDKDAGAWICNYCKAHNNVKTNQFYLYNKIGASFGSQLFNSGTDVTGPPVSAFPQGIYFEPKFEKSEFYHDVWHKPLRCKLFGKPEKVSKSEIYGNFAIVFVNIACHEIQVDALGKCIYLFQVHLVSNAFREESLHRLMILSNIGKNMEKFRLDELLAVLFDDINHLSFEGINVAKEGGFRHYKFYLVSFLVDPLIQKEFFGRFANTSVLKPFYESSLRIVPFFRVILKYMLKPNIKKTIASNHKDTWFSNVFVPLFTINDLRGAEEYGKAVKKTFLSLSVDVWDDFQTFTFFHHLMELHYQGKVELDKYSCEILHFFHEVYILLVDLRIFSPNQAITNDDIFDQLHNISHRFLSIDPRSEDTDGSVKYCISILHRLQSVMFHHGELKDLCEFRVLPTEVDILRRRLTWKRAKRITNTLGKTDVVLSNYMSSFFRLFKILVADSKPLGSSSTTFVTKIEALINDLALSGEEDVLEKLLKEFA</sequence>
<accession>A0A9P8TS90</accession>
<reference evidence="2" key="2">
    <citation type="submission" date="2021-01" db="EMBL/GenBank/DDBJ databases">
        <authorList>
            <person name="Schikora-Tamarit M.A."/>
        </authorList>
    </citation>
    <scope>NUCLEOTIDE SEQUENCE</scope>
    <source>
        <strain evidence="2">CBS2887</strain>
    </source>
</reference>
<name>A0A9P8TS90_WICPI</name>
<dbReference type="AlphaFoldDB" id="A0A9P8TS90"/>
<proteinExistence type="predicted"/>
<evidence type="ECO:0000313" key="3">
    <source>
        <dbReference type="Proteomes" id="UP000774326"/>
    </source>
</evidence>
<evidence type="ECO:0000256" key="1">
    <source>
        <dbReference type="SAM" id="MobiDB-lite"/>
    </source>
</evidence>
<organism evidence="2 3">
    <name type="scientific">Wickerhamomyces pijperi</name>
    <name type="common">Yeast</name>
    <name type="synonym">Pichia pijperi</name>
    <dbReference type="NCBI Taxonomy" id="599730"/>
    <lineage>
        <taxon>Eukaryota</taxon>
        <taxon>Fungi</taxon>
        <taxon>Dikarya</taxon>
        <taxon>Ascomycota</taxon>
        <taxon>Saccharomycotina</taxon>
        <taxon>Saccharomycetes</taxon>
        <taxon>Phaffomycetales</taxon>
        <taxon>Wickerhamomycetaceae</taxon>
        <taxon>Wickerhamomyces</taxon>
    </lineage>
</organism>
<evidence type="ECO:0000313" key="2">
    <source>
        <dbReference type="EMBL" id="KAH3688906.1"/>
    </source>
</evidence>
<protein>
    <submittedName>
        <fullName evidence="2">Uncharacterized protein</fullName>
    </submittedName>
</protein>
<keyword evidence="3" id="KW-1185">Reference proteome</keyword>
<gene>
    <name evidence="2" type="ORF">WICPIJ_000113</name>
</gene>
<comment type="caution">
    <text evidence="2">The sequence shown here is derived from an EMBL/GenBank/DDBJ whole genome shotgun (WGS) entry which is preliminary data.</text>
</comment>
<dbReference type="Proteomes" id="UP000774326">
    <property type="component" value="Unassembled WGS sequence"/>
</dbReference>
<dbReference type="EMBL" id="JAEUBG010000061">
    <property type="protein sequence ID" value="KAH3688906.1"/>
    <property type="molecule type" value="Genomic_DNA"/>
</dbReference>
<feature type="region of interest" description="Disordered" evidence="1">
    <location>
        <begin position="1"/>
        <end position="34"/>
    </location>
</feature>
<dbReference type="OrthoDB" id="3982995at2759"/>
<reference evidence="2" key="1">
    <citation type="journal article" date="2021" name="Open Biol.">
        <title>Shared evolutionary footprints suggest mitochondrial oxidative damage underlies multiple complex I losses in fungi.</title>
        <authorList>
            <person name="Schikora-Tamarit M.A."/>
            <person name="Marcet-Houben M."/>
            <person name="Nosek J."/>
            <person name="Gabaldon T."/>
        </authorList>
    </citation>
    <scope>NUCLEOTIDE SEQUENCE</scope>
    <source>
        <strain evidence="2">CBS2887</strain>
    </source>
</reference>